<protein>
    <recommendedName>
        <fullName evidence="3">PAC2 family protein</fullName>
    </recommendedName>
</protein>
<keyword evidence="2" id="KW-1185">Reference proteome</keyword>
<accession>A0AA35WKI7</accession>
<comment type="caution">
    <text evidence="1">The sequence shown here is derived from an EMBL/GenBank/DDBJ whole genome shotgun (WGS) entry which is preliminary data.</text>
</comment>
<organism evidence="1 2">
    <name type="scientific">Geodia barretti</name>
    <name type="common">Barrett's horny sponge</name>
    <dbReference type="NCBI Taxonomy" id="519541"/>
    <lineage>
        <taxon>Eukaryota</taxon>
        <taxon>Metazoa</taxon>
        <taxon>Porifera</taxon>
        <taxon>Demospongiae</taxon>
        <taxon>Heteroscleromorpha</taxon>
        <taxon>Tetractinellida</taxon>
        <taxon>Astrophorina</taxon>
        <taxon>Geodiidae</taxon>
        <taxon>Geodia</taxon>
    </lineage>
</organism>
<dbReference type="EMBL" id="CASHTH010001830">
    <property type="protein sequence ID" value="CAI8020471.1"/>
    <property type="molecule type" value="Genomic_DNA"/>
</dbReference>
<evidence type="ECO:0000313" key="2">
    <source>
        <dbReference type="Proteomes" id="UP001174909"/>
    </source>
</evidence>
<reference evidence="1" key="1">
    <citation type="submission" date="2023-03" db="EMBL/GenBank/DDBJ databases">
        <authorList>
            <person name="Steffen K."/>
            <person name="Cardenas P."/>
        </authorList>
    </citation>
    <scope>NUCLEOTIDE SEQUENCE</scope>
</reference>
<evidence type="ECO:0008006" key="3">
    <source>
        <dbReference type="Google" id="ProtNLM"/>
    </source>
</evidence>
<dbReference type="Gene3D" id="3.40.50.10900">
    <property type="entry name" value="PAC-like subunit"/>
    <property type="match status" value="1"/>
</dbReference>
<dbReference type="PANTHER" id="PTHR35610">
    <property type="entry name" value="3-ISOPROPYLMALATE DEHYDRATASE-RELATED"/>
    <property type="match status" value="1"/>
</dbReference>
<name>A0AA35WKI7_GEOBA</name>
<dbReference type="PANTHER" id="PTHR35610:SF7">
    <property type="entry name" value="3-ISOPROPYLMALATE DEHYDRATASE"/>
    <property type="match status" value="1"/>
</dbReference>
<dbReference type="SUPFAM" id="SSF159659">
    <property type="entry name" value="Cgl1923-like"/>
    <property type="match status" value="1"/>
</dbReference>
<dbReference type="InterPro" id="IPR019151">
    <property type="entry name" value="Proteasome_assmbl_chaperone_2"/>
</dbReference>
<dbReference type="Pfam" id="PF09754">
    <property type="entry name" value="PAC2"/>
    <property type="match status" value="1"/>
</dbReference>
<gene>
    <name evidence="1" type="ORF">GBAR_LOCUS12248</name>
</gene>
<dbReference type="Proteomes" id="UP001174909">
    <property type="component" value="Unassembled WGS sequence"/>
</dbReference>
<dbReference type="InterPro" id="IPR038389">
    <property type="entry name" value="PSMG2_sf"/>
</dbReference>
<dbReference type="AlphaFoldDB" id="A0AA35WKI7"/>
<sequence length="299" mass="33735">MSYLNLHGKPDKKFDHLIIAFAGWPDAGESATSSLKYMLRDLGATKFADIDPEEFYDFTQERPRSYRTRDGRRRVRWPSNEFYYWLPQQPATSGSSKGALFFMGVEPNLKWRTYSETIANLALDLGVRTVVHMGALLDAVPHTRQVKLTGSSTLPLLQEALESANIGTSNYQGPTGISTSVMETCTKKGMSYASLWGHTSHYLQAAPNYRVCYTLADTISRILQLPVNLKELRSAADKFDQEVIQAIGKDDQLESYVKKLEDRYDESLADSPMPEPADVVRELEQFLRSEQRRNFGGAS</sequence>
<proteinExistence type="predicted"/>
<evidence type="ECO:0000313" key="1">
    <source>
        <dbReference type="EMBL" id="CAI8020471.1"/>
    </source>
</evidence>